<evidence type="ECO:0000313" key="2">
    <source>
        <dbReference type="EMBL" id="EMI16863.1"/>
    </source>
</evidence>
<gene>
    <name evidence="2" type="ORF">RMSM_06211</name>
</gene>
<dbReference type="EMBL" id="ANOG01000900">
    <property type="protein sequence ID" value="EMI16863.1"/>
    <property type="molecule type" value="Genomic_DNA"/>
</dbReference>
<comment type="caution">
    <text evidence="2">The sequence shown here is derived from an EMBL/GenBank/DDBJ whole genome shotgun (WGS) entry which is preliminary data.</text>
</comment>
<reference evidence="2 3" key="1">
    <citation type="journal article" date="2013" name="Mar. Genomics">
        <title>Expression of sulfatases in Rhodopirellula baltica and the diversity of sulfatases in the genus Rhodopirellula.</title>
        <authorList>
            <person name="Wegner C.E."/>
            <person name="Richter-Heitmann T."/>
            <person name="Klindworth A."/>
            <person name="Klockow C."/>
            <person name="Richter M."/>
            <person name="Achstetter T."/>
            <person name="Glockner F.O."/>
            <person name="Harder J."/>
        </authorList>
    </citation>
    <scope>NUCLEOTIDE SEQUENCE [LARGE SCALE GENOMIC DNA]</scope>
    <source>
        <strain evidence="2 3">SM1</strain>
    </source>
</reference>
<feature type="region of interest" description="Disordered" evidence="1">
    <location>
        <begin position="1"/>
        <end position="28"/>
    </location>
</feature>
<protein>
    <submittedName>
        <fullName evidence="2">Uncharacterized protein</fullName>
    </submittedName>
</protein>
<proteinExistence type="predicted"/>
<evidence type="ECO:0000256" key="1">
    <source>
        <dbReference type="SAM" id="MobiDB-lite"/>
    </source>
</evidence>
<feature type="compositionally biased region" description="Basic residues" evidence="1">
    <location>
        <begin position="16"/>
        <end position="27"/>
    </location>
</feature>
<dbReference type="Proteomes" id="UP000011991">
    <property type="component" value="Unassembled WGS sequence"/>
</dbReference>
<dbReference type="AlphaFoldDB" id="M5RBK8"/>
<sequence>MKHFSDNENANSLQRKSQRHSATRVKPKLSASFATKKCYAAVAQTYRQLHCD</sequence>
<keyword evidence="3" id="KW-1185">Reference proteome</keyword>
<dbReference type="PATRIC" id="fig|1265738.3.peg.6182"/>
<accession>M5RBK8</accession>
<organism evidence="2 3">
    <name type="scientific">Rhodopirellula maiorica SM1</name>
    <dbReference type="NCBI Taxonomy" id="1265738"/>
    <lineage>
        <taxon>Bacteria</taxon>
        <taxon>Pseudomonadati</taxon>
        <taxon>Planctomycetota</taxon>
        <taxon>Planctomycetia</taxon>
        <taxon>Pirellulales</taxon>
        <taxon>Pirellulaceae</taxon>
        <taxon>Novipirellula</taxon>
    </lineage>
</organism>
<name>M5RBK8_9BACT</name>
<evidence type="ECO:0000313" key="3">
    <source>
        <dbReference type="Proteomes" id="UP000011991"/>
    </source>
</evidence>